<keyword evidence="4" id="KW-1185">Reference proteome</keyword>
<gene>
    <name evidence="3" type="ORF">EW145_g5430</name>
</gene>
<feature type="domain" description="C2H2-type" evidence="2">
    <location>
        <begin position="13"/>
        <end position="34"/>
    </location>
</feature>
<dbReference type="InterPro" id="IPR041078">
    <property type="entry name" value="Plavaka"/>
</dbReference>
<name>A0A4V3XC56_9AGAM</name>
<evidence type="ECO:0000256" key="1">
    <source>
        <dbReference type="SAM" id="MobiDB-lite"/>
    </source>
</evidence>
<evidence type="ECO:0000259" key="2">
    <source>
        <dbReference type="PROSITE" id="PS00028"/>
    </source>
</evidence>
<proteinExistence type="predicted"/>
<dbReference type="EMBL" id="SGPK01000331">
    <property type="protein sequence ID" value="THH04563.1"/>
    <property type="molecule type" value="Genomic_DNA"/>
</dbReference>
<comment type="caution">
    <text evidence="3">The sequence shown here is derived from an EMBL/GenBank/DDBJ whole genome shotgun (WGS) entry which is preliminary data.</text>
</comment>
<dbReference type="PROSITE" id="PS00028">
    <property type="entry name" value="ZINC_FINGER_C2H2_1"/>
    <property type="match status" value="1"/>
</dbReference>
<feature type="compositionally biased region" description="Acidic residues" evidence="1">
    <location>
        <begin position="711"/>
        <end position="730"/>
    </location>
</feature>
<dbReference type="Proteomes" id="UP000308199">
    <property type="component" value="Unassembled WGS sequence"/>
</dbReference>
<evidence type="ECO:0000313" key="3">
    <source>
        <dbReference type="EMBL" id="THH04563.1"/>
    </source>
</evidence>
<dbReference type="OrthoDB" id="3232941at2759"/>
<accession>A0A4V3XC56</accession>
<protein>
    <recommendedName>
        <fullName evidence="2">C2H2-type domain-containing protein</fullName>
    </recommendedName>
</protein>
<sequence length="977" mass="111693">MRSGRHNTYLPSCQHCYTHFETENGVSRHLAQKHSCREKEAQRLAAVSRNLFDAHAHIEQTRRISPDGEEIPYDYDMMPSGLDAEMDTDISYHLLAMPDVPPPPPPEYATQDEDGNDRYVEDYDGVAGMPMSDVVQPTRFEFLARNIPLDNSSFGPFVDEKEWDLAKWIMKSLGKGTTDELLKTDFVREREPSFHNARKLYQIIDSLPDSTAWKCDFIKVEGDVMNLNGTPMTETYPLWRRDAIEIIQELIGNPTFRNDIAYFPERAYTDAQGTCRIYDELWTADWWWDKQSMLPEGATIVLVIIASDETQLSTFSGDKTAWPVYLTIGNIAKNIRLKPSTHATVILGYLPKVKFQCFEGGSDDEARSRIWNFFHHCMRVLLVPLIEAGENGIEMLCADGFSRIVFPILAAYVADYPEQCLVTCCKSFRCPKCVVPRAELASKKKYPLREPDKTLELLRRNAEPFRINAPAAFITQGLRPMYPPFWADLPHCNIFAAITPDLLHQLHKGVFKDHLVSWCLTTASGGELDARFKCVPAFTGLRQFKKGITSVTQWTGKEHKQMQRVFVALVSGCIPAWLLRITRALVDFIFYARFQSHTTDSLHAMQAALNLFHADMDKVVENGIRKDMELPKFASLVHYCEAIMALGTVDSFNTEWSERQHIETKEGFRASNRRNPFAQITIRLTRRDKMHLFESYVSWKKKTAQRAEIMYLDDENEDDDNRDEDEDDEKELMKDRENDNTPFSSAPMGGQSYYLLAKHCPYPHKLIHDIIIDHKAPLLLTALEDFLRTRNANYQTPLDVHTLAVYKGMTIRLPKIRQDIKRRMSIRAIPAVPKRPDYVGHPDFFDTVLVRRGGASTSSSRTLEGLRVARVKVMFALTSRFSLIPERLAYVEWFRPFRETENETGLHTLSWSTAHGRHVAEVIPLGDIEQASHVYDKSRVDMSDGVATNNKSSMQATAAVACSRMLSAMKSEKRPPG</sequence>
<evidence type="ECO:0000313" key="4">
    <source>
        <dbReference type="Proteomes" id="UP000308199"/>
    </source>
</evidence>
<dbReference type="Pfam" id="PF18759">
    <property type="entry name" value="Plavaka"/>
    <property type="match status" value="1"/>
</dbReference>
<dbReference type="AlphaFoldDB" id="A0A4V3XC56"/>
<dbReference type="InterPro" id="IPR013087">
    <property type="entry name" value="Znf_C2H2_type"/>
</dbReference>
<reference evidence="3 4" key="1">
    <citation type="submission" date="2019-02" db="EMBL/GenBank/DDBJ databases">
        <title>Genome sequencing of the rare red list fungi Phellinidium pouzarii.</title>
        <authorList>
            <person name="Buettner E."/>
            <person name="Kellner H."/>
        </authorList>
    </citation>
    <scope>NUCLEOTIDE SEQUENCE [LARGE SCALE GENOMIC DNA]</scope>
    <source>
        <strain evidence="3 4">DSM 108285</strain>
    </source>
</reference>
<organism evidence="3 4">
    <name type="scientific">Phellinidium pouzarii</name>
    <dbReference type="NCBI Taxonomy" id="167371"/>
    <lineage>
        <taxon>Eukaryota</taxon>
        <taxon>Fungi</taxon>
        <taxon>Dikarya</taxon>
        <taxon>Basidiomycota</taxon>
        <taxon>Agaricomycotina</taxon>
        <taxon>Agaricomycetes</taxon>
        <taxon>Hymenochaetales</taxon>
        <taxon>Hymenochaetaceae</taxon>
        <taxon>Phellinidium</taxon>
    </lineage>
</organism>
<feature type="region of interest" description="Disordered" evidence="1">
    <location>
        <begin position="711"/>
        <end position="746"/>
    </location>
</feature>